<keyword evidence="1" id="KW-0472">Membrane</keyword>
<accession>I0HFS6</accession>
<dbReference type="EMBL" id="AP012319">
    <property type="protein sequence ID" value="BAL91863.1"/>
    <property type="molecule type" value="Genomic_DNA"/>
</dbReference>
<evidence type="ECO:0000313" key="3">
    <source>
        <dbReference type="Proteomes" id="UP000007882"/>
    </source>
</evidence>
<feature type="transmembrane region" description="Helical" evidence="1">
    <location>
        <begin position="150"/>
        <end position="171"/>
    </location>
</feature>
<evidence type="ECO:0000256" key="1">
    <source>
        <dbReference type="SAM" id="Phobius"/>
    </source>
</evidence>
<feature type="transmembrane region" description="Helical" evidence="1">
    <location>
        <begin position="96"/>
        <end position="115"/>
    </location>
</feature>
<protein>
    <submittedName>
        <fullName evidence="2">Uncharacterized protein</fullName>
    </submittedName>
</protein>
<organism evidence="2 3">
    <name type="scientific">Actinoplanes missouriensis (strain ATCC 14538 / DSM 43046 / CBS 188.64 / JCM 3121 / NBRC 102363 / NCIMB 12654 / NRRL B-3342 / UNCC 431)</name>
    <dbReference type="NCBI Taxonomy" id="512565"/>
    <lineage>
        <taxon>Bacteria</taxon>
        <taxon>Bacillati</taxon>
        <taxon>Actinomycetota</taxon>
        <taxon>Actinomycetes</taxon>
        <taxon>Micromonosporales</taxon>
        <taxon>Micromonosporaceae</taxon>
        <taxon>Actinoplanes</taxon>
    </lineage>
</organism>
<dbReference type="Proteomes" id="UP000007882">
    <property type="component" value="Chromosome"/>
</dbReference>
<keyword evidence="1" id="KW-1133">Transmembrane helix</keyword>
<gene>
    <name evidence="2" type="ordered locus">AMIS_66430</name>
</gene>
<sequence length="348" mass="33819">MTTIRLALLAAAGLAMTLAGSGRVAVAAPFCLVALLTTGELLLRALPGPPVPEAPGVPGAAGVPGARLALAALAGLVTLPLVALVLHAIGTPVRSVPLVAGIAVAATLATAGALLRERWTARAAATAGDDAAGDGVAVAAGRRSWVGDGVAVAVPVLLAVVIGGVATRVYVASPRPEQPGYLSVALNGWAAGISAPVTVPVRGLAVPIRVTSAGLATVTIPLRLRVGGRLITARPVTVGADTVRSLTVNLPALPPDGCLRAVSISVGSTSTGFYARGPVRGARVTAGARASITGPGAGAHRLPIAPGTVAPGATARGTATRGTVTPGTAARGVGAAWTGAGVRGRTTC</sequence>
<dbReference type="KEGG" id="ams:AMIS_66430"/>
<keyword evidence="3" id="KW-1185">Reference proteome</keyword>
<dbReference type="HOGENOM" id="CLU_796039_0_0_11"/>
<dbReference type="RefSeq" id="WP_014446748.1">
    <property type="nucleotide sequence ID" value="NC_017093.1"/>
</dbReference>
<dbReference type="PATRIC" id="fig|512565.3.peg.6646"/>
<name>I0HFS6_ACTM4</name>
<proteinExistence type="predicted"/>
<dbReference type="AlphaFoldDB" id="I0HFS6"/>
<evidence type="ECO:0000313" key="2">
    <source>
        <dbReference type="EMBL" id="BAL91863.1"/>
    </source>
</evidence>
<feature type="transmembrane region" description="Helical" evidence="1">
    <location>
        <begin position="68"/>
        <end position="89"/>
    </location>
</feature>
<dbReference type="OrthoDB" id="3298052at2"/>
<dbReference type="STRING" id="512565.AMIS_66430"/>
<reference evidence="2 3" key="1">
    <citation type="submission" date="2012-02" db="EMBL/GenBank/DDBJ databases">
        <title>Complete genome sequence of Actinoplanes missouriensis 431 (= NBRC 102363).</title>
        <authorList>
            <person name="Ohnishi Y."/>
            <person name="Ishikawa J."/>
            <person name="Sekine M."/>
            <person name="Hosoyama A."/>
            <person name="Harada T."/>
            <person name="Narita H."/>
            <person name="Hata T."/>
            <person name="Konno Y."/>
            <person name="Tutikane K."/>
            <person name="Fujita N."/>
            <person name="Horinouchi S."/>
            <person name="Hayakawa M."/>
        </authorList>
    </citation>
    <scope>NUCLEOTIDE SEQUENCE [LARGE SCALE GENOMIC DNA]</scope>
    <source>
        <strain evidence="3">ATCC 14538 / DSM 43046 / CBS 188.64 / JCM 3121 / NBRC 102363 / NCIMB 12654 / NRRL B-3342 / UNCC 431</strain>
    </source>
</reference>
<keyword evidence="1" id="KW-0812">Transmembrane</keyword>